<dbReference type="SUPFAM" id="SSF52047">
    <property type="entry name" value="RNI-like"/>
    <property type="match status" value="1"/>
</dbReference>
<keyword evidence="2" id="KW-1185">Reference proteome</keyword>
<gene>
    <name evidence="1" type="ORF">MCHLO_02465</name>
</gene>
<dbReference type="Gene3D" id="3.80.10.10">
    <property type="entry name" value="Ribonuclease Inhibitor"/>
    <property type="match status" value="1"/>
</dbReference>
<reference evidence="1" key="1">
    <citation type="submission" date="2014-09" db="EMBL/GenBank/DDBJ databases">
        <title>Genome sequence of the luminous mushroom Mycena chlorophos for searching fungal bioluminescence genes.</title>
        <authorList>
            <person name="Tanaka Y."/>
            <person name="Kasuga D."/>
            <person name="Oba Y."/>
            <person name="Hase S."/>
            <person name="Sato K."/>
            <person name="Oba Y."/>
            <person name="Sakakibara Y."/>
        </authorList>
    </citation>
    <scope>NUCLEOTIDE SEQUENCE</scope>
</reference>
<dbReference type="EMBL" id="DF840276">
    <property type="protein sequence ID" value="GAT44862.1"/>
    <property type="molecule type" value="Genomic_DNA"/>
</dbReference>
<organism evidence="1 2">
    <name type="scientific">Mycena chlorophos</name>
    <name type="common">Agaric fungus</name>
    <name type="synonym">Agaricus chlorophos</name>
    <dbReference type="NCBI Taxonomy" id="658473"/>
    <lineage>
        <taxon>Eukaryota</taxon>
        <taxon>Fungi</taxon>
        <taxon>Dikarya</taxon>
        <taxon>Basidiomycota</taxon>
        <taxon>Agaricomycotina</taxon>
        <taxon>Agaricomycetes</taxon>
        <taxon>Agaricomycetidae</taxon>
        <taxon>Agaricales</taxon>
        <taxon>Marasmiineae</taxon>
        <taxon>Mycenaceae</taxon>
        <taxon>Mycena</taxon>
    </lineage>
</organism>
<dbReference type="InterPro" id="IPR032675">
    <property type="entry name" value="LRR_dom_sf"/>
</dbReference>
<protein>
    <recommendedName>
        <fullName evidence="3">F-box domain-containing protein</fullName>
    </recommendedName>
</protein>
<evidence type="ECO:0000313" key="2">
    <source>
        <dbReference type="Proteomes" id="UP000815677"/>
    </source>
</evidence>
<name>A0ABQ0L1I9_MYCCL</name>
<evidence type="ECO:0000313" key="1">
    <source>
        <dbReference type="EMBL" id="GAT44862.1"/>
    </source>
</evidence>
<accession>A0ABQ0L1I9</accession>
<proteinExistence type="predicted"/>
<sequence>MDSRAPLTPKLPREIERLIFEWAAWGDYDTTLKLLVVARRVHFWVERFLHRVLVLEHTSYAAPPTRTPSLENPKHAQWLDCVACIAREDLCQWKTILASCKNITDLALWGGCNLGHPVSVFQPLENLRRLSVDGAVFEDILSPADLAALQRLTHLQIFGLCPPELVGTLRRLPRVRYLSLLLCQGFSTGFVGRVLDAPSGLRLLVYLQTGGQTRALDDVEARIADHRFVVITGHDFREDWVVGAWGGRDYWVLAEEIVQDRIRTRE</sequence>
<dbReference type="Proteomes" id="UP000815677">
    <property type="component" value="Unassembled WGS sequence"/>
</dbReference>
<evidence type="ECO:0008006" key="3">
    <source>
        <dbReference type="Google" id="ProtNLM"/>
    </source>
</evidence>